<dbReference type="InterPro" id="IPR049278">
    <property type="entry name" value="MS_channel_C"/>
</dbReference>
<feature type="coiled-coil region" evidence="7">
    <location>
        <begin position="369"/>
        <end position="396"/>
    </location>
</feature>
<dbReference type="InterPro" id="IPR025692">
    <property type="entry name" value="MscS_IM_dom1"/>
</dbReference>
<organism evidence="13 14">
    <name type="scientific">Alkalisalibacterium limincola</name>
    <dbReference type="NCBI Taxonomy" id="2699169"/>
    <lineage>
        <taxon>Bacteria</taxon>
        <taxon>Pseudomonadati</taxon>
        <taxon>Pseudomonadota</taxon>
        <taxon>Gammaproteobacteria</taxon>
        <taxon>Lysobacterales</taxon>
        <taxon>Lysobacteraceae</taxon>
        <taxon>Alkalisalibacterium</taxon>
    </lineage>
</organism>
<evidence type="ECO:0000313" key="13">
    <source>
        <dbReference type="EMBL" id="TXK62516.1"/>
    </source>
</evidence>
<dbReference type="SUPFAM" id="SSF50182">
    <property type="entry name" value="Sm-like ribonucleoproteins"/>
    <property type="match status" value="1"/>
</dbReference>
<keyword evidence="4 9" id="KW-0812">Transmembrane</keyword>
<dbReference type="InterPro" id="IPR052702">
    <property type="entry name" value="MscS-like_channel"/>
</dbReference>
<dbReference type="InterPro" id="IPR011066">
    <property type="entry name" value="MscS_channel_C_sf"/>
</dbReference>
<dbReference type="EMBL" id="VRTS01000004">
    <property type="protein sequence ID" value="TXK62516.1"/>
    <property type="molecule type" value="Genomic_DNA"/>
</dbReference>
<protein>
    <submittedName>
        <fullName evidence="13">Mechanosensitive ion channel</fullName>
    </submittedName>
</protein>
<accession>A0A5C8KST3</accession>
<feature type="coiled-coil region" evidence="7">
    <location>
        <begin position="247"/>
        <end position="328"/>
    </location>
</feature>
<dbReference type="Proteomes" id="UP000321248">
    <property type="component" value="Unassembled WGS sequence"/>
</dbReference>
<evidence type="ECO:0000313" key="14">
    <source>
        <dbReference type="Proteomes" id="UP000321248"/>
    </source>
</evidence>
<evidence type="ECO:0000256" key="2">
    <source>
        <dbReference type="ARBA" id="ARBA00008017"/>
    </source>
</evidence>
<dbReference type="Gene3D" id="1.10.287.1260">
    <property type="match status" value="1"/>
</dbReference>
<sequence length="1158" mass="127970">MIACVPSHGQVGTRNGMNGAIGKGRIAGAWWALTLCVATTFALGAPPRESLGPEIESLRAELPAGLSAPEAENLEGLLSQAEADDAAAEAAIEEARRLRGDAEVAATQVAALEARRARDHRRDLDEWLALLPDQEPVESAESRLQTARADLEASRRALSRLQSELADLLAQPRALVDELSEARNSLEERRDRRESAAVTAASDATMLQRARLVAADAALRRTEAQVGLLEARQQTLPSRQRLLEARRRSLEREVSLGQQRLDVLQDRAERFRDAAARERQSSLLAAQEEIAGEWPQLGDEVDTNLELIERLERLESRLTSRRQDAEASARQMQATEDVLRSTRSRLALEGTDEALGLVLLAERRRLPDLRRLQRELDEVRRQLANARLSALDLNDRMIGLDDVDAAIARAQQDAGDEDAASAERDPAMLSALEQLLDTRAQLLPSLLETTQQLVGALAEHETSLQEQIAVTAELETLLDRRLLWIPSHATVDLAWLARHPAGWYDLYKPSRFPTTARLLRRAMGEHWDVALAGVLLLAVIPLMRRRVPQRLAEWARHLRHVNDDRFRYTAMTLALTLVAALPLAMAVFSLAWMLQNVGEAGRYSDSLGRALSGVVPTIYVSSLLYWLCRPSGLASVHFRWTDARLRALKLARRWLLWAVVPLQFTLGLAFIRNLDPALDTAGRDALLALCVVLGWLAWRVLAPDGLWVTSEGGSHHRMRRFARVLVPGSLAVMAVLVLTGYMLSAAMLVLNFWQTAVLLLALGILHALAARWLLLGERRLAMRRYLERKASETDAEAQVEVTTESGEVIPDIEPDEVTLQSVNAQTRRLLRAVVITLLGIGLVWVWAGLLPALGRLDEIVLWQVSAVDGSGVGVLEAISLKAVLFGLFALVLTFIAARNLPGLVEIGLLSSEAIDAPTRYAITSISRYLIVITGMMIGVGLLGVRWSQLQWMAAALTVGLGFGLQEIFANFISGIILLFERPFRVGDVITVGDQLTGTVTKIRTRATTLRDFDNKEIVVPNKTFITGQLINWTLTDTRTRITVKVGVAYGTPPQKVHGLLRRAAEEHPLVMKDPGPASWFMAFGASSLDFELRVFVSSFADRLVALNELNMRIAELFAEHDIEIAFPQMDLHVRDLPPRRPPPKRESDDGEAASTAAT</sequence>
<feature type="transmembrane region" description="Helical" evidence="9">
    <location>
        <begin position="721"/>
        <end position="746"/>
    </location>
</feature>
<feature type="region of interest" description="Disordered" evidence="8">
    <location>
        <begin position="1133"/>
        <end position="1158"/>
    </location>
</feature>
<comment type="subcellular location">
    <subcellularLocation>
        <location evidence="1">Cell membrane</location>
        <topology evidence="1">Multi-pass membrane protein</topology>
    </subcellularLocation>
</comment>
<keyword evidence="3" id="KW-1003">Cell membrane</keyword>
<feature type="coiled-coil region" evidence="7">
    <location>
        <begin position="71"/>
        <end position="196"/>
    </location>
</feature>
<proteinExistence type="inferred from homology"/>
<dbReference type="InterPro" id="IPR006685">
    <property type="entry name" value="MscS_channel_2nd"/>
</dbReference>
<comment type="caution">
    <text evidence="13">The sequence shown here is derived from an EMBL/GenBank/DDBJ whole genome shotgun (WGS) entry which is preliminary data.</text>
</comment>
<dbReference type="SUPFAM" id="SSF82861">
    <property type="entry name" value="Mechanosensitive channel protein MscS (YggB), transmembrane region"/>
    <property type="match status" value="1"/>
</dbReference>
<dbReference type="Pfam" id="PF00924">
    <property type="entry name" value="MS_channel_2nd"/>
    <property type="match status" value="1"/>
</dbReference>
<keyword evidence="5 9" id="KW-1133">Transmembrane helix</keyword>
<dbReference type="Pfam" id="PF12794">
    <property type="entry name" value="MscS_TM"/>
    <property type="match status" value="1"/>
</dbReference>
<dbReference type="AlphaFoldDB" id="A0A5C8KST3"/>
<evidence type="ECO:0000256" key="4">
    <source>
        <dbReference type="ARBA" id="ARBA00022692"/>
    </source>
</evidence>
<dbReference type="SUPFAM" id="SSF82689">
    <property type="entry name" value="Mechanosensitive channel protein MscS (YggB), C-terminal domain"/>
    <property type="match status" value="1"/>
</dbReference>
<reference evidence="13 14" key="1">
    <citation type="submission" date="2019-08" db="EMBL/GenBank/DDBJ databases">
        <authorList>
            <person name="Karlyshev A.V."/>
        </authorList>
    </citation>
    <scope>NUCLEOTIDE SEQUENCE [LARGE SCALE GENOMIC DNA]</scope>
    <source>
        <strain evidence="13 14">Alg18-2.2</strain>
    </source>
</reference>
<name>A0A5C8KST3_9GAMM</name>
<feature type="transmembrane region" description="Helical" evidence="9">
    <location>
        <begin position="952"/>
        <end position="979"/>
    </location>
</feature>
<dbReference type="InterPro" id="IPR006686">
    <property type="entry name" value="MscS_channel_CS"/>
</dbReference>
<keyword evidence="7" id="KW-0175">Coiled coil</keyword>
<keyword evidence="6 9" id="KW-0472">Membrane</keyword>
<evidence type="ECO:0000259" key="10">
    <source>
        <dbReference type="Pfam" id="PF00924"/>
    </source>
</evidence>
<dbReference type="PROSITE" id="PS01246">
    <property type="entry name" value="UPF0003"/>
    <property type="match status" value="1"/>
</dbReference>
<feature type="transmembrane region" description="Helical" evidence="9">
    <location>
        <begin position="606"/>
        <end position="628"/>
    </location>
</feature>
<gene>
    <name evidence="13" type="ORF">FU658_07010</name>
</gene>
<evidence type="ECO:0000259" key="12">
    <source>
        <dbReference type="Pfam" id="PF21082"/>
    </source>
</evidence>
<dbReference type="GO" id="GO:0005886">
    <property type="term" value="C:plasma membrane"/>
    <property type="evidence" value="ECO:0007669"/>
    <property type="project" value="UniProtKB-SubCell"/>
</dbReference>
<feature type="transmembrane region" description="Helical" evidence="9">
    <location>
        <begin position="752"/>
        <end position="774"/>
    </location>
</feature>
<feature type="compositionally biased region" description="Basic and acidic residues" evidence="8">
    <location>
        <begin position="1133"/>
        <end position="1147"/>
    </location>
</feature>
<evidence type="ECO:0000259" key="11">
    <source>
        <dbReference type="Pfam" id="PF12794"/>
    </source>
</evidence>
<feature type="transmembrane region" description="Helical" evidence="9">
    <location>
        <begin position="527"/>
        <end position="547"/>
    </location>
</feature>
<evidence type="ECO:0000256" key="8">
    <source>
        <dbReference type="SAM" id="MobiDB-lite"/>
    </source>
</evidence>
<keyword evidence="14" id="KW-1185">Reference proteome</keyword>
<dbReference type="OrthoDB" id="9799209at2"/>
<dbReference type="Gene3D" id="2.30.30.60">
    <property type="match status" value="1"/>
</dbReference>
<feature type="transmembrane region" description="Helical" evidence="9">
    <location>
        <begin position="654"/>
        <end position="674"/>
    </location>
</feature>
<feature type="domain" description="Mechanosensitive ion channel MscS C-terminal" evidence="12">
    <location>
        <begin position="1041"/>
        <end position="1124"/>
    </location>
</feature>
<evidence type="ECO:0000256" key="5">
    <source>
        <dbReference type="ARBA" id="ARBA00022989"/>
    </source>
</evidence>
<evidence type="ECO:0000256" key="6">
    <source>
        <dbReference type="ARBA" id="ARBA00023136"/>
    </source>
</evidence>
<dbReference type="Gene3D" id="3.30.70.100">
    <property type="match status" value="1"/>
</dbReference>
<feature type="transmembrane region" description="Helical" evidence="9">
    <location>
        <begin position="568"/>
        <end position="594"/>
    </location>
</feature>
<evidence type="ECO:0000256" key="1">
    <source>
        <dbReference type="ARBA" id="ARBA00004651"/>
    </source>
</evidence>
<feature type="transmembrane region" description="Helical" evidence="9">
    <location>
        <begin position="873"/>
        <end position="897"/>
    </location>
</feature>
<comment type="similarity">
    <text evidence="2">Belongs to the MscS (TC 1.A.23) family.</text>
</comment>
<dbReference type="InterPro" id="IPR010920">
    <property type="entry name" value="LSM_dom_sf"/>
</dbReference>
<feature type="domain" description="Mechanosensitive ion channel MscS" evidence="10">
    <location>
        <begin position="967"/>
        <end position="1033"/>
    </location>
</feature>
<evidence type="ECO:0000256" key="9">
    <source>
        <dbReference type="SAM" id="Phobius"/>
    </source>
</evidence>
<dbReference type="PANTHER" id="PTHR30347:SF1">
    <property type="entry name" value="MECHANOSENSITIVE CHANNEL MSCK"/>
    <property type="match status" value="1"/>
</dbReference>
<feature type="transmembrane region" description="Helical" evidence="9">
    <location>
        <begin position="829"/>
        <end position="853"/>
    </location>
</feature>
<dbReference type="InterPro" id="IPR011014">
    <property type="entry name" value="MscS_channel_TM-2"/>
</dbReference>
<evidence type="ECO:0000256" key="7">
    <source>
        <dbReference type="SAM" id="Coils"/>
    </source>
</evidence>
<feature type="transmembrane region" description="Helical" evidence="9">
    <location>
        <begin position="686"/>
        <end position="709"/>
    </location>
</feature>
<dbReference type="Pfam" id="PF21082">
    <property type="entry name" value="MS_channel_3rd"/>
    <property type="match status" value="1"/>
</dbReference>
<dbReference type="PANTHER" id="PTHR30347">
    <property type="entry name" value="POTASSIUM CHANNEL RELATED"/>
    <property type="match status" value="1"/>
</dbReference>
<feature type="transmembrane region" description="Helical" evidence="9">
    <location>
        <begin position="928"/>
        <end position="946"/>
    </location>
</feature>
<dbReference type="GO" id="GO:0008381">
    <property type="term" value="F:mechanosensitive monoatomic ion channel activity"/>
    <property type="evidence" value="ECO:0007669"/>
    <property type="project" value="UniProtKB-ARBA"/>
</dbReference>
<evidence type="ECO:0000256" key="3">
    <source>
        <dbReference type="ARBA" id="ARBA00022475"/>
    </source>
</evidence>
<dbReference type="InterPro" id="IPR023408">
    <property type="entry name" value="MscS_beta-dom_sf"/>
</dbReference>
<feature type="domain" description="Mechanosensitive ion channel inner membrane" evidence="11">
    <location>
        <begin position="531"/>
        <end position="862"/>
    </location>
</feature>